<dbReference type="Pfam" id="PF00350">
    <property type="entry name" value="Dynamin_N"/>
    <property type="match status" value="1"/>
</dbReference>
<proteinExistence type="predicted"/>
<evidence type="ECO:0000259" key="2">
    <source>
        <dbReference type="Pfam" id="PF00350"/>
    </source>
</evidence>
<dbReference type="RefSeq" id="WP_051862444.1">
    <property type="nucleotide sequence ID" value="NZ_JBHSPX010000002.1"/>
</dbReference>
<accession>A0ABW1MEH3</accession>
<protein>
    <submittedName>
        <fullName evidence="3">Dynamin family protein</fullName>
    </submittedName>
</protein>
<reference evidence="4" key="1">
    <citation type="journal article" date="2019" name="Int. J. Syst. Evol. Microbiol.">
        <title>The Global Catalogue of Microorganisms (GCM) 10K type strain sequencing project: providing services to taxonomists for standard genome sequencing and annotation.</title>
        <authorList>
            <consortium name="The Broad Institute Genomics Platform"/>
            <consortium name="The Broad Institute Genome Sequencing Center for Infectious Disease"/>
            <person name="Wu L."/>
            <person name="Ma J."/>
        </authorList>
    </citation>
    <scope>NUCLEOTIDE SEQUENCE [LARGE SCALE GENOMIC DNA]</scope>
    <source>
        <strain evidence="4">CGMCC 1.15180</strain>
    </source>
</reference>
<organism evidence="3 4">
    <name type="scientific">Streptomyces ochraceiscleroticus</name>
    <dbReference type="NCBI Taxonomy" id="47761"/>
    <lineage>
        <taxon>Bacteria</taxon>
        <taxon>Bacillati</taxon>
        <taxon>Actinomycetota</taxon>
        <taxon>Actinomycetes</taxon>
        <taxon>Kitasatosporales</taxon>
        <taxon>Streptomycetaceae</taxon>
        <taxon>Streptomyces</taxon>
    </lineage>
</organism>
<dbReference type="InterPro" id="IPR005662">
    <property type="entry name" value="GTPase_Era-like"/>
</dbReference>
<dbReference type="InterPro" id="IPR027417">
    <property type="entry name" value="P-loop_NTPase"/>
</dbReference>
<gene>
    <name evidence="3" type="ORF">ACFP4F_04465</name>
</gene>
<evidence type="ECO:0000313" key="4">
    <source>
        <dbReference type="Proteomes" id="UP001596139"/>
    </source>
</evidence>
<dbReference type="SUPFAM" id="SSF52540">
    <property type="entry name" value="P-loop containing nucleoside triphosphate hydrolases"/>
    <property type="match status" value="1"/>
</dbReference>
<sequence length="623" mass="65086">MVTLDVGPRIIDALSVLRDRVAAARFPLPLPGVARARRDRAELLAHLDDYVMPRLRAPQAPLLAVVGGSTGAGKSTLVNSLVGRHVTEAGVLRPTTRTPVLVCHPDDRHWFTGPRVLPDLVRVWMPEQGSGGSHAGTYGSALYGDGGVGEGDEGAEVYEDEEDGGDGGDGPAPLRIETDRGVTRGLALLDAPDIDSLVARNRELAAELICAADVWVLVTTASRYADAVPWHLLRTAKEYDVTLVTVLDRVPHQIAPDIAGRYAALLNRAGLGDVPRFTIPELPESAGGGSGLLPATAVAALRAWLERHAEEPVAREAAAARSVTGAIASLRSRLPALAGASAAQHAAAVRLADRVDDAYEKASVRVRSAVAAGEVLSGDARAHWRDHALGGRPDELLDALTCGLTSLLCCAVEEADERTAEAWRREPAAGGLGPPGGVGAPGTSAVAGAGTAAGRLGILVRRWRRCLEELAEDEVREVREAREAAADVRGVFGGVRALTREARGVPGDARGPERTGAAVPEEAAALLATMLLGGRRARTAGENLAELLGAHGALRLRDRGGALLDTYLDRALAGERERRLAPLDELTVPPEQQAGLIAALSALRRVPVPGPASGPAPEGAMAR</sequence>
<dbReference type="CDD" id="cd00882">
    <property type="entry name" value="Ras_like_GTPase"/>
    <property type="match status" value="1"/>
</dbReference>
<comment type="caution">
    <text evidence="3">The sequence shown here is derived from an EMBL/GenBank/DDBJ whole genome shotgun (WGS) entry which is preliminary data.</text>
</comment>
<keyword evidence="4" id="KW-1185">Reference proteome</keyword>
<evidence type="ECO:0000313" key="3">
    <source>
        <dbReference type="EMBL" id="MFC6061796.1"/>
    </source>
</evidence>
<feature type="region of interest" description="Disordered" evidence="1">
    <location>
        <begin position="149"/>
        <end position="172"/>
    </location>
</feature>
<dbReference type="InterPro" id="IPR045063">
    <property type="entry name" value="Dynamin_N"/>
</dbReference>
<dbReference type="Proteomes" id="UP001596139">
    <property type="component" value="Unassembled WGS sequence"/>
</dbReference>
<dbReference type="Gene3D" id="3.40.50.300">
    <property type="entry name" value="P-loop containing nucleotide triphosphate hydrolases"/>
    <property type="match status" value="1"/>
</dbReference>
<dbReference type="EMBL" id="JBHSPX010000002">
    <property type="protein sequence ID" value="MFC6061796.1"/>
    <property type="molecule type" value="Genomic_DNA"/>
</dbReference>
<dbReference type="PANTHER" id="PTHR42698">
    <property type="entry name" value="GTPASE ERA"/>
    <property type="match status" value="1"/>
</dbReference>
<feature type="domain" description="Dynamin N-terminal" evidence="2">
    <location>
        <begin position="65"/>
        <end position="225"/>
    </location>
</feature>
<name>A0ABW1MEH3_9ACTN</name>
<dbReference type="PANTHER" id="PTHR42698:SF1">
    <property type="entry name" value="GTPASE ERA, MITOCHONDRIAL"/>
    <property type="match status" value="1"/>
</dbReference>
<feature type="compositionally biased region" description="Acidic residues" evidence="1">
    <location>
        <begin position="150"/>
        <end position="166"/>
    </location>
</feature>
<evidence type="ECO:0000256" key="1">
    <source>
        <dbReference type="SAM" id="MobiDB-lite"/>
    </source>
</evidence>